<comment type="subcellular location">
    <subcellularLocation>
        <location evidence="1">Cell projection</location>
        <location evidence="1">Cilium</location>
    </subcellularLocation>
    <subcellularLocation>
        <location evidence="2">Cytoplasm</location>
    </subcellularLocation>
</comment>
<keyword evidence="4" id="KW-0969">Cilium</keyword>
<protein>
    <recommendedName>
        <fullName evidence="6">BART domain-containing protein</fullName>
    </recommendedName>
</protein>
<evidence type="ECO:0000313" key="7">
    <source>
        <dbReference type="EMBL" id="CAD9200799.1"/>
    </source>
</evidence>
<proteinExistence type="predicted"/>
<evidence type="ECO:0000256" key="2">
    <source>
        <dbReference type="ARBA" id="ARBA00004496"/>
    </source>
</evidence>
<evidence type="ECO:0000256" key="5">
    <source>
        <dbReference type="ARBA" id="ARBA00023273"/>
    </source>
</evidence>
<organism evidence="7">
    <name type="scientific">Tetraselmis chuii</name>
    <dbReference type="NCBI Taxonomy" id="63592"/>
    <lineage>
        <taxon>Eukaryota</taxon>
        <taxon>Viridiplantae</taxon>
        <taxon>Chlorophyta</taxon>
        <taxon>core chlorophytes</taxon>
        <taxon>Chlorodendrophyceae</taxon>
        <taxon>Chlorodendrales</taxon>
        <taxon>Chlorodendraceae</taxon>
        <taxon>Tetraselmis</taxon>
    </lineage>
</organism>
<evidence type="ECO:0000256" key="4">
    <source>
        <dbReference type="ARBA" id="ARBA00023069"/>
    </source>
</evidence>
<dbReference type="GO" id="GO:0005737">
    <property type="term" value="C:cytoplasm"/>
    <property type="evidence" value="ECO:0007669"/>
    <property type="project" value="UniProtKB-SubCell"/>
</dbReference>
<dbReference type="InterPro" id="IPR042541">
    <property type="entry name" value="BART_sf"/>
</dbReference>
<keyword evidence="5" id="KW-0966">Cell projection</keyword>
<dbReference type="GO" id="GO:0005929">
    <property type="term" value="C:cilium"/>
    <property type="evidence" value="ECO:0007669"/>
    <property type="project" value="UniProtKB-SubCell"/>
</dbReference>
<reference evidence="7" key="1">
    <citation type="submission" date="2021-01" db="EMBL/GenBank/DDBJ databases">
        <authorList>
            <person name="Corre E."/>
            <person name="Pelletier E."/>
            <person name="Niang G."/>
            <person name="Scheremetjew M."/>
            <person name="Finn R."/>
            <person name="Kale V."/>
            <person name="Holt S."/>
            <person name="Cochrane G."/>
            <person name="Meng A."/>
            <person name="Brown T."/>
            <person name="Cohen L."/>
        </authorList>
    </citation>
    <scope>NUCLEOTIDE SEQUENCE</scope>
    <source>
        <strain evidence="7">PLY429</strain>
    </source>
</reference>
<dbReference type="InterPro" id="IPR023379">
    <property type="entry name" value="BART_dom"/>
</dbReference>
<evidence type="ECO:0000256" key="3">
    <source>
        <dbReference type="ARBA" id="ARBA00022490"/>
    </source>
</evidence>
<dbReference type="Gene3D" id="1.20.1520.10">
    <property type="entry name" value="ADP-ribosylation factor-like 2-binding protein, domain"/>
    <property type="match status" value="1"/>
</dbReference>
<dbReference type="EMBL" id="HBGG01006252">
    <property type="protein sequence ID" value="CAD9200799.1"/>
    <property type="molecule type" value="Transcribed_RNA"/>
</dbReference>
<sequence>MSNFGERLEAFLASTRFEAAVSAFLGAHIESLTFTEADGEQDVVSYSVFLKFTEMVQEKLQDFVDEEKLSPEEFQKRCAEAVESGSGVALVDRLLRLSDYNSFMDAAIGFCPPPDDD</sequence>
<accession>A0A7S1SK50</accession>
<evidence type="ECO:0000256" key="1">
    <source>
        <dbReference type="ARBA" id="ARBA00004138"/>
    </source>
</evidence>
<keyword evidence="3" id="KW-0963">Cytoplasm</keyword>
<dbReference type="Pfam" id="PF11527">
    <property type="entry name" value="ARL2_Bind_BART"/>
    <property type="match status" value="1"/>
</dbReference>
<dbReference type="AlphaFoldDB" id="A0A7S1SK50"/>
<feature type="domain" description="BART" evidence="6">
    <location>
        <begin position="6"/>
        <end position="105"/>
    </location>
</feature>
<gene>
    <name evidence="7" type="ORF">TCHU04912_LOCUS3032</name>
</gene>
<name>A0A7S1SK50_9CHLO</name>
<evidence type="ECO:0000259" key="6">
    <source>
        <dbReference type="Pfam" id="PF11527"/>
    </source>
</evidence>